<keyword evidence="13" id="KW-0326">Glycosidase</keyword>
<comment type="catalytic activity">
    <reaction evidence="8">
        <text>N(4)-(alpha-D-Man-(1-&gt;2)-alpha-D-Man-(1-&gt;2)-alpha-D-Man-(1-&gt;3)-[alpha-D-Man-(1-&gt;3)-[alpha-D-Man-(1-&gt;2)-alpha-D-Man-(1-&gt;6)]-alpha-D-Man-(1-&gt;6)]-beta-D-Man-(1-&gt;4)-beta-D-GlcNAc-(1-&gt;4)-beta-D-GlcNAc)-L-asparaginyl-[protein] (N-glucan mannose isomer 8A1,2,3B1,3) + 3 H2O = N(4)-(alpha-D-Man-(1-&gt;3)-[alpha-D-Man-(1-&gt;3)-[alpha-D-Man-(1-&gt;6)]-alpha-D-Man-(1-&gt;6)]-beta-D-Man-(1-&gt;4)-beta-D-GlcNAc-(1-&gt;4)-beta-D-GlcNAc)-L-asparaginyl-[protein] (N-glucan mannose isomer 5A1,2) + 3 beta-D-mannose</text>
        <dbReference type="Rhea" id="RHEA:56028"/>
        <dbReference type="Rhea" id="RHEA-COMP:14358"/>
        <dbReference type="Rhea" id="RHEA-COMP:14367"/>
        <dbReference type="ChEBI" id="CHEBI:15377"/>
        <dbReference type="ChEBI" id="CHEBI:28563"/>
        <dbReference type="ChEBI" id="CHEBI:59087"/>
        <dbReference type="ChEBI" id="CHEBI:60628"/>
        <dbReference type="EC" id="3.2.1.113"/>
    </reaction>
</comment>
<dbReference type="InterPro" id="IPR001382">
    <property type="entry name" value="Glyco_hydro_47"/>
</dbReference>
<comment type="cofactor">
    <cofactor evidence="1 11">
        <name>Ca(2+)</name>
        <dbReference type="ChEBI" id="CHEBI:29108"/>
    </cofactor>
</comment>
<dbReference type="InterPro" id="IPR036026">
    <property type="entry name" value="Seven-hairpin_glycosidases"/>
</dbReference>
<dbReference type="Proteomes" id="UP000812966">
    <property type="component" value="Unassembled WGS sequence"/>
</dbReference>
<evidence type="ECO:0000256" key="2">
    <source>
        <dbReference type="ARBA" id="ARBA00004922"/>
    </source>
</evidence>
<evidence type="ECO:0000313" key="14">
    <source>
        <dbReference type="EMBL" id="KAG7530912.1"/>
    </source>
</evidence>
<comment type="catalytic activity">
    <reaction evidence="9">
        <text>N(4)-(alpha-D-Man-(1-&gt;2)-alpha-D-Man-(1-&gt;2)-alpha-D-Man-(1-&gt;3)-[alpha-D-Man-(1-&gt;2)-alpha-D-Man-(1-&gt;3)-[alpha-D-Man-(1-&gt;2)-alpha-D-Man-(1-&gt;6)]-alpha-D-Man-(1-&gt;6)]-beta-D-Man-(1-&gt;4)-beta-D-GlcNAc-(1-&gt;4)-beta-D-GlcNAc)-L-asparaginyl-[protein] (N-glucan mannose isomer 9A1,2,3B1,2,3) + 4 H2O = N(4)-(alpha-D-Man-(1-&gt;3)-[alpha-D-Man-(1-&gt;3)-[alpha-D-Man-(1-&gt;6)]-alpha-D-Man-(1-&gt;6)]-beta-D-Man-(1-&gt;4)-beta-D-GlcNAc-(1-&gt;4)-beta-D-GlcNAc)-L-asparaginyl-[protein] (N-glucan mannose isomer 5A1,2) + 4 beta-D-mannose</text>
        <dbReference type="Rhea" id="RHEA:56008"/>
        <dbReference type="Rhea" id="RHEA-COMP:14356"/>
        <dbReference type="Rhea" id="RHEA-COMP:14367"/>
        <dbReference type="ChEBI" id="CHEBI:15377"/>
        <dbReference type="ChEBI" id="CHEBI:28563"/>
        <dbReference type="ChEBI" id="CHEBI:59087"/>
        <dbReference type="ChEBI" id="CHEBI:139493"/>
        <dbReference type="EC" id="3.2.1.113"/>
    </reaction>
</comment>
<keyword evidence="6 11" id="KW-0106">Calcium</keyword>
<sequence>MLSRKRSRGMRHQHSWKAYEENAWGADEYHPISKSGSYLTSNERGMGYTIVDSLDSLLLMGFDEEYERARDWVKDELSFDVPGKVNGFETIIRILGGLLSAYYLTSTHTNPVYHDDSSLFLEKALDLSDRLLPLFDTPSGIPYSFIDLAARKAYPDADNGGMSSLAEAGTLQLEFKYLSEISGNPMYGEKAEHVMMLLDKQMPAEGVAPVLLNPQTGQFALFDIRLGSRGDSYYEYLLKQWIQTNRTEPVYRKMYDRSMKGIEQVLMNRSAKQGLVFTHELGPQRGRDGIPQWMIRPKQDHLVCFLGGSMLLGVASAYPNNQPVWSQLTPSQKIDYAAGKGLIETCVNTYEGNPTGLGAEIVMFRSPAESKAHKGNLDWYIKHGLQDEPILDGRNILRPETIESLFLAYRLTGDQIYRDQGWRMFKAFERYCRLPGGGYAGIADVENGVQVERLDKMETFWLSETLKYFYLLFSDGQTVPLDQNVFNTEAHILPIFTPKGVSDFASSV</sequence>
<dbReference type="Gene3D" id="1.50.10.10">
    <property type="match status" value="1"/>
</dbReference>
<feature type="binding site" evidence="11">
    <location>
        <position position="488"/>
    </location>
    <ligand>
        <name>Ca(2+)</name>
        <dbReference type="ChEBI" id="CHEBI:29108"/>
    </ligand>
</feature>
<dbReference type="GO" id="GO:0004571">
    <property type="term" value="F:mannosyl-oligosaccharide 1,2-alpha-mannosidase activity"/>
    <property type="evidence" value="ECO:0007669"/>
    <property type="project" value="UniProtKB-EC"/>
</dbReference>
<dbReference type="InterPro" id="IPR050749">
    <property type="entry name" value="Glycosyl_Hydrolase_47"/>
</dbReference>
<proteinExistence type="inferred from homology"/>
<dbReference type="PANTHER" id="PTHR11742:SF55">
    <property type="entry name" value="ENDOPLASMIC RETICULUM MANNOSYL-OLIGOSACCHARIDE 1,2-ALPHA-MANNOSIDASE"/>
    <property type="match status" value="1"/>
</dbReference>
<dbReference type="GO" id="GO:0005975">
    <property type="term" value="P:carbohydrate metabolic process"/>
    <property type="evidence" value="ECO:0007669"/>
    <property type="project" value="InterPro"/>
</dbReference>
<dbReference type="PRINTS" id="PR00747">
    <property type="entry name" value="GLYHDRLASE47"/>
</dbReference>
<evidence type="ECO:0000256" key="7">
    <source>
        <dbReference type="ARBA" id="ARBA00023157"/>
    </source>
</evidence>
<dbReference type="EC" id="3.2.1.-" evidence="13"/>
<gene>
    <name evidence="14" type="ORF">FFLO_04735</name>
</gene>
<evidence type="ECO:0000256" key="3">
    <source>
        <dbReference type="ARBA" id="ARBA00007658"/>
    </source>
</evidence>
<evidence type="ECO:0000256" key="1">
    <source>
        <dbReference type="ARBA" id="ARBA00001913"/>
    </source>
</evidence>
<dbReference type="Pfam" id="PF01532">
    <property type="entry name" value="Glyco_hydro_47"/>
    <property type="match status" value="1"/>
</dbReference>
<feature type="disulfide bond" evidence="12">
    <location>
        <begin position="304"/>
        <end position="346"/>
    </location>
</feature>
<evidence type="ECO:0000256" key="12">
    <source>
        <dbReference type="PIRSR" id="PIRSR601382-3"/>
    </source>
</evidence>
<dbReference type="InterPro" id="IPR012341">
    <property type="entry name" value="6hp_glycosidase-like_sf"/>
</dbReference>
<feature type="active site" evidence="10">
    <location>
        <position position="231"/>
    </location>
</feature>
<dbReference type="EMBL" id="JABELV010000105">
    <property type="protein sequence ID" value="KAG7530912.1"/>
    <property type="molecule type" value="Genomic_DNA"/>
</dbReference>
<evidence type="ECO:0000256" key="13">
    <source>
        <dbReference type="RuleBase" id="RU361193"/>
    </source>
</evidence>
<name>A0A8K0JIA8_9TREE</name>
<evidence type="ECO:0000256" key="9">
    <source>
        <dbReference type="ARBA" id="ARBA00048605"/>
    </source>
</evidence>
<comment type="pathway">
    <text evidence="2">Protein modification; protein glycosylation.</text>
</comment>
<keyword evidence="15" id="KW-1185">Reference proteome</keyword>
<evidence type="ECO:0000256" key="10">
    <source>
        <dbReference type="PIRSR" id="PIRSR601382-1"/>
    </source>
</evidence>
<feature type="active site" description="Proton donor" evidence="10">
    <location>
        <position position="360"/>
    </location>
</feature>
<keyword evidence="5 13" id="KW-0378">Hydrolase</keyword>
<organism evidence="14 15">
    <name type="scientific">Filobasidium floriforme</name>
    <dbReference type="NCBI Taxonomy" id="5210"/>
    <lineage>
        <taxon>Eukaryota</taxon>
        <taxon>Fungi</taxon>
        <taxon>Dikarya</taxon>
        <taxon>Basidiomycota</taxon>
        <taxon>Agaricomycotina</taxon>
        <taxon>Tremellomycetes</taxon>
        <taxon>Filobasidiales</taxon>
        <taxon>Filobasidiaceae</taxon>
        <taxon>Filobasidium</taxon>
    </lineage>
</organism>
<accession>A0A8K0JIA8</accession>
<dbReference type="AlphaFoldDB" id="A0A8K0JIA8"/>
<protein>
    <recommendedName>
        <fullName evidence="13">alpha-1,2-Mannosidase</fullName>
        <ecNumber evidence="13">3.2.1.-</ecNumber>
    </recommendedName>
</protein>
<dbReference type="GO" id="GO:0005783">
    <property type="term" value="C:endoplasmic reticulum"/>
    <property type="evidence" value="ECO:0007669"/>
    <property type="project" value="TreeGrafter"/>
</dbReference>
<evidence type="ECO:0000256" key="8">
    <source>
        <dbReference type="ARBA" id="ARBA00047669"/>
    </source>
</evidence>
<evidence type="ECO:0000313" key="15">
    <source>
        <dbReference type="Proteomes" id="UP000812966"/>
    </source>
</evidence>
<dbReference type="SUPFAM" id="SSF48225">
    <property type="entry name" value="Seven-hairpin glycosidases"/>
    <property type="match status" value="1"/>
</dbReference>
<comment type="caution">
    <text evidence="14">The sequence shown here is derived from an EMBL/GenBank/DDBJ whole genome shotgun (WGS) entry which is preliminary data.</text>
</comment>
<feature type="active site" evidence="10">
    <location>
        <position position="400"/>
    </location>
</feature>
<evidence type="ECO:0000256" key="4">
    <source>
        <dbReference type="ARBA" id="ARBA00022723"/>
    </source>
</evidence>
<keyword evidence="4 11" id="KW-0479">Metal-binding</keyword>
<evidence type="ECO:0000256" key="11">
    <source>
        <dbReference type="PIRSR" id="PIRSR601382-2"/>
    </source>
</evidence>
<keyword evidence="7 12" id="KW-1015">Disulfide bond</keyword>
<reference evidence="14" key="1">
    <citation type="submission" date="2020-04" db="EMBL/GenBank/DDBJ databases">
        <title>Analysis of mating type loci in Filobasidium floriforme.</title>
        <authorList>
            <person name="Nowrousian M."/>
        </authorList>
    </citation>
    <scope>NUCLEOTIDE SEQUENCE</scope>
    <source>
        <strain evidence="14">CBS 6242</strain>
    </source>
</reference>
<evidence type="ECO:0000256" key="5">
    <source>
        <dbReference type="ARBA" id="ARBA00022801"/>
    </source>
</evidence>
<evidence type="ECO:0000256" key="6">
    <source>
        <dbReference type="ARBA" id="ARBA00022837"/>
    </source>
</evidence>
<dbReference type="GO" id="GO:0005509">
    <property type="term" value="F:calcium ion binding"/>
    <property type="evidence" value="ECO:0007669"/>
    <property type="project" value="InterPro"/>
</dbReference>
<dbReference type="GO" id="GO:0016020">
    <property type="term" value="C:membrane"/>
    <property type="evidence" value="ECO:0007669"/>
    <property type="project" value="InterPro"/>
</dbReference>
<feature type="active site" description="Proton donor" evidence="10">
    <location>
        <position position="89"/>
    </location>
</feature>
<dbReference type="PANTHER" id="PTHR11742">
    <property type="entry name" value="MANNOSYL-OLIGOSACCHARIDE ALPHA-1,2-MANNOSIDASE-RELATED"/>
    <property type="match status" value="1"/>
</dbReference>
<comment type="similarity">
    <text evidence="3 13">Belongs to the glycosyl hydrolase 47 family.</text>
</comment>
<dbReference type="GO" id="GO:0036503">
    <property type="term" value="P:ERAD pathway"/>
    <property type="evidence" value="ECO:0007669"/>
    <property type="project" value="UniProtKB-ARBA"/>
</dbReference>